<dbReference type="AlphaFoldDB" id="A0A7C4RWG2"/>
<feature type="domain" description="ABC3 transporter permease C-terminal" evidence="8">
    <location>
        <begin position="748"/>
        <end position="863"/>
    </location>
</feature>
<dbReference type="PANTHER" id="PTHR30572">
    <property type="entry name" value="MEMBRANE COMPONENT OF TRANSPORTER-RELATED"/>
    <property type="match status" value="1"/>
</dbReference>
<feature type="transmembrane region" description="Helical" evidence="7">
    <location>
        <begin position="16"/>
        <end position="37"/>
    </location>
</feature>
<feature type="domain" description="MacB-like periplasmic core" evidence="9">
    <location>
        <begin position="18"/>
        <end position="189"/>
    </location>
</feature>
<evidence type="ECO:0000256" key="5">
    <source>
        <dbReference type="ARBA" id="ARBA00023136"/>
    </source>
</evidence>
<evidence type="ECO:0000256" key="4">
    <source>
        <dbReference type="ARBA" id="ARBA00022989"/>
    </source>
</evidence>
<keyword evidence="2" id="KW-1003">Cell membrane</keyword>
<feature type="transmembrane region" description="Helical" evidence="7">
    <location>
        <begin position="746"/>
        <end position="768"/>
    </location>
</feature>
<feature type="transmembrane region" description="Helical" evidence="7">
    <location>
        <begin position="833"/>
        <end position="853"/>
    </location>
</feature>
<organism evidence="10">
    <name type="scientific">Fervidobacterium thailandense</name>
    <dbReference type="NCBI Taxonomy" id="1008305"/>
    <lineage>
        <taxon>Bacteria</taxon>
        <taxon>Thermotogati</taxon>
        <taxon>Thermotogota</taxon>
        <taxon>Thermotogae</taxon>
        <taxon>Thermotogales</taxon>
        <taxon>Fervidobacteriaceae</taxon>
        <taxon>Fervidobacterium</taxon>
    </lineage>
</organism>
<dbReference type="InterPro" id="IPR003838">
    <property type="entry name" value="ABC3_permease_C"/>
</dbReference>
<feature type="transmembrane region" description="Helical" evidence="7">
    <location>
        <begin position="244"/>
        <end position="271"/>
    </location>
</feature>
<evidence type="ECO:0000256" key="7">
    <source>
        <dbReference type="SAM" id="Phobius"/>
    </source>
</evidence>
<keyword evidence="5 7" id="KW-0472">Membrane</keyword>
<sequence length="871" mass="98006">MIFKIAFRNFTKHWKIVLLAIMGTMVATMLLVGGLSLNDSVQRYLLTKIERNLGKIDLIVKDKADTIFFPKALNPEKIESFLRQFPEIRDFAPVKLAQVTAKIGRKYTDLFAIALTKELKRFANFEENGIILSYDTAKTFNLSVGDQIEIITAKGSYKLRIDGFGEKELNFRGETTSANGTIFLPEDLFEKYGIYPLKNPNAYFISTTLPVEAHPRLAENLKSEGTIRVSVPKYRLKTSPLNRLIGYLFIGFSGFAVLSSFLFIASFFGILTEERKKTLGVLRALGYPRYKMFLVLFIEGILYLLSSATTGATIGVGFGRLLLDRINSFRRTDDLFAFVQDTIPFHVTFRSIVFSIAISLVVPVTILISRSLEFSKTTPVTLYTGQAESKKTKKKKNIKVILAFLLILTSLLHSLEHALIVLLATLPLLFSFPIVHLTYGLAIIAATLSMVGQGGGLQFLIRAGFFLIGTIYVVFSTVPSLRKLFERVKSVPSTIALAYLDKHKARNFTVFVIYSVTLILILISAIIPYSIAEYINSKKQEGAFGYNFIIVENPIKALLGSYKYLEDKNFTSKFEKLIPIQLVQISFEGIKDKYTFIVSTNEIFERLILPSEKLMKDLKKRTKDGIPLRSVFISDKIPINHQVGSKVRMTIKGVLPGISPKLNEEFTLLGRYSQEQALLPMEGILVWDRKIFGAVRGYAGIIKNPQDALELQEFVTRKFDGAFYITGEIEKLYSAIKNLVNMALQLFYIGFVSGFAGLAIMTFRNVYVRRREIGMLRAIGSKGDVIFKIFIYESFSIVTIAVVVAVITTAFVIHDLRYFISPILSDFKILIPIWKVLGTILSVFGITLIFVSIPASLSKRIPPSEALRVYD</sequence>
<comment type="caution">
    <text evidence="10">The sequence shown here is derived from an EMBL/GenBank/DDBJ whole genome shotgun (WGS) entry which is preliminary data.</text>
</comment>
<keyword evidence="3 7" id="KW-0812">Transmembrane</keyword>
<keyword evidence="4 7" id="KW-1133">Transmembrane helix</keyword>
<dbReference type="GO" id="GO:0022857">
    <property type="term" value="F:transmembrane transporter activity"/>
    <property type="evidence" value="ECO:0007669"/>
    <property type="project" value="TreeGrafter"/>
</dbReference>
<evidence type="ECO:0000259" key="9">
    <source>
        <dbReference type="Pfam" id="PF12704"/>
    </source>
</evidence>
<protein>
    <submittedName>
        <fullName evidence="10">FtsX-like permease family protein</fullName>
    </submittedName>
</protein>
<evidence type="ECO:0000256" key="1">
    <source>
        <dbReference type="ARBA" id="ARBA00004651"/>
    </source>
</evidence>
<evidence type="ECO:0000256" key="3">
    <source>
        <dbReference type="ARBA" id="ARBA00022692"/>
    </source>
</evidence>
<gene>
    <name evidence="10" type="ORF">ENT77_05605</name>
</gene>
<name>A0A7C4RWG2_9BACT</name>
<dbReference type="Pfam" id="PF02687">
    <property type="entry name" value="FtsX"/>
    <property type="match status" value="2"/>
</dbReference>
<feature type="transmembrane region" description="Helical" evidence="7">
    <location>
        <begin position="343"/>
        <end position="368"/>
    </location>
</feature>
<dbReference type="Pfam" id="PF12704">
    <property type="entry name" value="MacB_PCD"/>
    <property type="match status" value="1"/>
</dbReference>
<dbReference type="InterPro" id="IPR025857">
    <property type="entry name" value="MacB_PCD"/>
</dbReference>
<proteinExistence type="inferred from homology"/>
<evidence type="ECO:0000256" key="2">
    <source>
        <dbReference type="ARBA" id="ARBA00022475"/>
    </source>
</evidence>
<accession>A0A7C4RWG2</accession>
<dbReference type="EMBL" id="DSZY01000028">
    <property type="protein sequence ID" value="HGU40655.1"/>
    <property type="molecule type" value="Genomic_DNA"/>
</dbReference>
<comment type="subcellular location">
    <subcellularLocation>
        <location evidence="1">Cell membrane</location>
        <topology evidence="1">Multi-pass membrane protein</topology>
    </subcellularLocation>
</comment>
<evidence type="ECO:0000256" key="6">
    <source>
        <dbReference type="ARBA" id="ARBA00038076"/>
    </source>
</evidence>
<reference evidence="10" key="1">
    <citation type="journal article" date="2020" name="mSystems">
        <title>Genome- and Community-Level Interaction Insights into Carbon Utilization and Element Cycling Functions of Hydrothermarchaeota in Hydrothermal Sediment.</title>
        <authorList>
            <person name="Zhou Z."/>
            <person name="Liu Y."/>
            <person name="Xu W."/>
            <person name="Pan J."/>
            <person name="Luo Z.H."/>
            <person name="Li M."/>
        </authorList>
    </citation>
    <scope>NUCLEOTIDE SEQUENCE [LARGE SCALE GENOMIC DNA]</scope>
    <source>
        <strain evidence="10">SpSt-609</strain>
    </source>
</reference>
<dbReference type="GO" id="GO:0005886">
    <property type="term" value="C:plasma membrane"/>
    <property type="evidence" value="ECO:0007669"/>
    <property type="project" value="UniProtKB-SubCell"/>
</dbReference>
<feature type="transmembrane region" description="Helical" evidence="7">
    <location>
        <begin position="789"/>
        <end position="813"/>
    </location>
</feature>
<dbReference type="InterPro" id="IPR050250">
    <property type="entry name" value="Macrolide_Exporter_MacB"/>
</dbReference>
<feature type="transmembrane region" description="Helical" evidence="7">
    <location>
        <begin position="400"/>
        <end position="424"/>
    </location>
</feature>
<dbReference type="PANTHER" id="PTHR30572:SF4">
    <property type="entry name" value="ABC TRANSPORTER PERMEASE YTRF"/>
    <property type="match status" value="1"/>
</dbReference>
<evidence type="ECO:0000313" key="10">
    <source>
        <dbReference type="EMBL" id="HGU40655.1"/>
    </source>
</evidence>
<comment type="similarity">
    <text evidence="6">Belongs to the ABC-4 integral membrane protein family.</text>
</comment>
<feature type="transmembrane region" description="Helical" evidence="7">
    <location>
        <begin position="292"/>
        <end position="323"/>
    </location>
</feature>
<feature type="transmembrane region" description="Helical" evidence="7">
    <location>
        <begin position="459"/>
        <end position="478"/>
    </location>
</feature>
<feature type="domain" description="ABC3 transporter permease C-terminal" evidence="8">
    <location>
        <begin position="251"/>
        <end position="379"/>
    </location>
</feature>
<evidence type="ECO:0000259" key="8">
    <source>
        <dbReference type="Pfam" id="PF02687"/>
    </source>
</evidence>
<feature type="transmembrane region" description="Helical" evidence="7">
    <location>
        <begin position="508"/>
        <end position="531"/>
    </location>
</feature>